<comment type="caution">
    <text evidence="1">The sequence shown here is derived from an EMBL/GenBank/DDBJ whole genome shotgun (WGS) entry which is preliminary data.</text>
</comment>
<reference evidence="1" key="1">
    <citation type="journal article" date="2019" name="Sci. Rep.">
        <title>Draft genome of Tanacetum cinerariifolium, the natural source of mosquito coil.</title>
        <authorList>
            <person name="Yamashiro T."/>
            <person name="Shiraishi A."/>
            <person name="Satake H."/>
            <person name="Nakayama K."/>
        </authorList>
    </citation>
    <scope>NUCLEOTIDE SEQUENCE</scope>
</reference>
<gene>
    <name evidence="1" type="ORF">Tci_013864</name>
</gene>
<name>A0A6L2JXZ8_TANCI</name>
<evidence type="ECO:0000313" key="1">
    <source>
        <dbReference type="EMBL" id="GEU41886.1"/>
    </source>
</evidence>
<proteinExistence type="predicted"/>
<dbReference type="AlphaFoldDB" id="A0A6L2JXZ8"/>
<sequence>MSTAIKKEPKKTVEEKYATFDNVYISNSMKKEQKKPVEQRWTTFDDDDENCHLILFAVRAPVSSDLLHKETERAWKTKGSDLFKLKDYSSYQDVLEFGHEHKFITEIVARRANECIVLIIKPDFKNLNKNDIEDMYLLIMNGKKVNLTAPTICFLGIKKHEIFSIIYEPVHGITYKNSKKEKRMMRHSEIYKFCNATLNRVLEGLKSYNNDVKYGYIKKDLTKDETEYVKLFKEEIELRLKYHMKMRRWEMYGNGRPLGPRRERPE</sequence>
<protein>
    <submittedName>
        <fullName evidence="1">Uncharacterized protein</fullName>
    </submittedName>
</protein>
<accession>A0A6L2JXZ8</accession>
<organism evidence="1">
    <name type="scientific">Tanacetum cinerariifolium</name>
    <name type="common">Dalmatian daisy</name>
    <name type="synonym">Chrysanthemum cinerariifolium</name>
    <dbReference type="NCBI Taxonomy" id="118510"/>
    <lineage>
        <taxon>Eukaryota</taxon>
        <taxon>Viridiplantae</taxon>
        <taxon>Streptophyta</taxon>
        <taxon>Embryophyta</taxon>
        <taxon>Tracheophyta</taxon>
        <taxon>Spermatophyta</taxon>
        <taxon>Magnoliopsida</taxon>
        <taxon>eudicotyledons</taxon>
        <taxon>Gunneridae</taxon>
        <taxon>Pentapetalae</taxon>
        <taxon>asterids</taxon>
        <taxon>campanulids</taxon>
        <taxon>Asterales</taxon>
        <taxon>Asteraceae</taxon>
        <taxon>Asteroideae</taxon>
        <taxon>Anthemideae</taxon>
        <taxon>Anthemidinae</taxon>
        <taxon>Tanacetum</taxon>
    </lineage>
</organism>
<dbReference type="EMBL" id="BKCJ010001496">
    <property type="protein sequence ID" value="GEU41886.1"/>
    <property type="molecule type" value="Genomic_DNA"/>
</dbReference>